<protein>
    <recommendedName>
        <fullName evidence="3">Helix-turn-helix domain-containing protein</fullName>
    </recommendedName>
</protein>
<name>A0A060NVL5_9BURK</name>
<reference evidence="1 2" key="1">
    <citation type="journal article" date="2014" name="Nat. Commun.">
        <title>Physiological and genomic features of highly alkaliphilic hydrogen-utilizing Betaproteobacteria from a continental serpentinizing site.</title>
        <authorList>
            <person name="Suzuki S."/>
            <person name="Kuenen J.G."/>
            <person name="Schipper K."/>
            <person name="van der Velde S."/>
            <person name="Ishii S."/>
            <person name="Wu A."/>
            <person name="Sorokin D.Y."/>
            <person name="Tenney A."/>
            <person name="Meng X.Y."/>
            <person name="Morrill P.L."/>
            <person name="Kamagata Y."/>
            <person name="Muyzer G."/>
            <person name="Nealson K.H."/>
        </authorList>
    </citation>
    <scope>NUCLEOTIDE SEQUENCE [LARGE SCALE GENOMIC DNA]</scope>
    <source>
        <strain evidence="1 2">B1</strain>
    </source>
</reference>
<dbReference type="Proteomes" id="UP000066014">
    <property type="component" value="Chromosome"/>
</dbReference>
<dbReference type="OrthoDB" id="6058177at2"/>
<dbReference type="KEGG" id="cbab:SMCB_0711"/>
<dbReference type="HOGENOM" id="CLU_187468_0_0_4"/>
<evidence type="ECO:0000313" key="2">
    <source>
        <dbReference type="Proteomes" id="UP000066014"/>
    </source>
</evidence>
<dbReference type="RefSeq" id="WP_045535108.1">
    <property type="nucleotide sequence ID" value="NZ_AP014569.1"/>
</dbReference>
<evidence type="ECO:0008006" key="3">
    <source>
        <dbReference type="Google" id="ProtNLM"/>
    </source>
</evidence>
<gene>
    <name evidence="1" type="ORF">SMCB_0711</name>
</gene>
<sequence length="84" mass="9343">MTDNNTPATGIEPMIDAKQAAAALRLPYYWFADHAMRTKYRIPHYLMGGLVRYRLSELSAWATRSTAVQGRDAQDADAPVEGAE</sequence>
<keyword evidence="2" id="KW-1185">Reference proteome</keyword>
<proteinExistence type="predicted"/>
<dbReference type="EMBL" id="AP014569">
    <property type="protein sequence ID" value="BAO82939.1"/>
    <property type="molecule type" value="Genomic_DNA"/>
</dbReference>
<accession>A0A060NVL5</accession>
<dbReference type="AlphaFoldDB" id="A0A060NVL5"/>
<organism evidence="1 2">
    <name type="scientific">Serpentinimonas maccroryi</name>
    <dbReference type="NCBI Taxonomy" id="1458426"/>
    <lineage>
        <taxon>Bacteria</taxon>
        <taxon>Pseudomonadati</taxon>
        <taxon>Pseudomonadota</taxon>
        <taxon>Betaproteobacteria</taxon>
        <taxon>Burkholderiales</taxon>
        <taxon>Comamonadaceae</taxon>
        <taxon>Serpentinimonas</taxon>
    </lineage>
</organism>
<dbReference type="STRING" id="1458426.SMCB_0711"/>
<evidence type="ECO:0000313" key="1">
    <source>
        <dbReference type="EMBL" id="BAO82939.1"/>
    </source>
</evidence>